<evidence type="ECO:0000313" key="2">
    <source>
        <dbReference type="Proteomes" id="UP001366060"/>
    </source>
</evidence>
<dbReference type="SUPFAM" id="SSF53850">
    <property type="entry name" value="Periplasmic binding protein-like II"/>
    <property type="match status" value="1"/>
</dbReference>
<dbReference type="Proteomes" id="UP001366060">
    <property type="component" value="Unassembled WGS sequence"/>
</dbReference>
<accession>A0ABU9HCV1</accession>
<reference evidence="1 2" key="1">
    <citation type="submission" date="2024-02" db="EMBL/GenBank/DDBJ databases">
        <title>Bacteria isolated from the canopy kelp, Nereocystis luetkeana.</title>
        <authorList>
            <person name="Pfister C.A."/>
            <person name="Younker I.T."/>
            <person name="Light S.H."/>
        </authorList>
    </citation>
    <scope>NUCLEOTIDE SEQUENCE [LARGE SCALE GENOMIC DNA]</scope>
    <source>
        <strain evidence="1 2">TI.2.07</strain>
    </source>
</reference>
<name>A0ABU9HCV1_9GAMM</name>
<evidence type="ECO:0000313" key="1">
    <source>
        <dbReference type="EMBL" id="MEL0659620.1"/>
    </source>
</evidence>
<dbReference type="RefSeq" id="WP_341628160.1">
    <property type="nucleotide sequence ID" value="NZ_JBAKBA010000023.1"/>
</dbReference>
<organism evidence="1 2">
    <name type="scientific">Psychromonas arctica</name>
    <dbReference type="NCBI Taxonomy" id="168275"/>
    <lineage>
        <taxon>Bacteria</taxon>
        <taxon>Pseudomonadati</taxon>
        <taxon>Pseudomonadota</taxon>
        <taxon>Gammaproteobacteria</taxon>
        <taxon>Alteromonadales</taxon>
        <taxon>Psychromonadaceae</taxon>
        <taxon>Psychromonas</taxon>
    </lineage>
</organism>
<protein>
    <submittedName>
        <fullName evidence="1">Transporter substrate-binding domain-containing protein</fullName>
    </submittedName>
</protein>
<comment type="caution">
    <text evidence="1">The sequence shown here is derived from an EMBL/GenBank/DDBJ whole genome shotgun (WGS) entry which is preliminary data.</text>
</comment>
<keyword evidence="2" id="KW-1185">Reference proteome</keyword>
<dbReference type="Gene3D" id="3.40.190.10">
    <property type="entry name" value="Periplasmic binding protein-like II"/>
    <property type="match status" value="2"/>
</dbReference>
<sequence length="297" mass="34179">MHRSSTLILALFTLTFSVFSYAKEELGSPVLPSKIIVWQHTVDNPTKIIMVMLKQALDITKAEYGDYEIISSIPMEQRRAVSKLSKKYKGKLDIAHLASSASREKGAIAVRIPLIEGLLGYRVCLIRQNDQDKFSNIKSKQDFIDRNIKIGQQQDWPDTKILEKNGLKVQTSYKYSLLFRQLEKQRFDCFLRGVNEISDELEQHANANFVAENNLLFHYPLPLFFFVNESRPDLAKRLTTGLTTLKENGVLAKLVEDYYKDKLEKLHLGTRKVFHLENPFLPDKSLHSINAIPWLPL</sequence>
<gene>
    <name evidence="1" type="ORF">V6255_10770</name>
</gene>
<dbReference type="EMBL" id="JBAKBA010000023">
    <property type="protein sequence ID" value="MEL0659620.1"/>
    <property type="molecule type" value="Genomic_DNA"/>
</dbReference>
<proteinExistence type="predicted"/>